<keyword evidence="2" id="KW-1185">Reference proteome</keyword>
<dbReference type="Proteomes" id="UP000594263">
    <property type="component" value="Unplaced"/>
</dbReference>
<reference evidence="1" key="1">
    <citation type="submission" date="2021-01" db="UniProtKB">
        <authorList>
            <consortium name="EnsemblPlants"/>
        </authorList>
    </citation>
    <scope>IDENTIFICATION</scope>
</reference>
<dbReference type="GO" id="GO:0016491">
    <property type="term" value="F:oxidoreductase activity"/>
    <property type="evidence" value="ECO:0007669"/>
    <property type="project" value="InterPro"/>
</dbReference>
<dbReference type="OMA" id="CNMVMMN"/>
<proteinExistence type="predicted"/>
<dbReference type="InterPro" id="IPR002812">
    <property type="entry name" value="DHQS"/>
</dbReference>
<organism evidence="1 2">
    <name type="scientific">Kalanchoe fedtschenkoi</name>
    <name type="common">Lavender scallops</name>
    <name type="synonym">South American air plant</name>
    <dbReference type="NCBI Taxonomy" id="63787"/>
    <lineage>
        <taxon>Eukaryota</taxon>
        <taxon>Viridiplantae</taxon>
        <taxon>Streptophyta</taxon>
        <taxon>Embryophyta</taxon>
        <taxon>Tracheophyta</taxon>
        <taxon>Spermatophyta</taxon>
        <taxon>Magnoliopsida</taxon>
        <taxon>eudicotyledons</taxon>
        <taxon>Gunneridae</taxon>
        <taxon>Pentapetalae</taxon>
        <taxon>Saxifragales</taxon>
        <taxon>Crassulaceae</taxon>
        <taxon>Kalanchoe</taxon>
    </lineage>
</organism>
<dbReference type="EnsemblPlants" id="Kaladp0091s0025.1.v1.1">
    <property type="protein sequence ID" value="Kaladp0091s0025.1.v1.1"/>
    <property type="gene ID" value="Kaladp0091s0025.v1.1"/>
</dbReference>
<dbReference type="AlphaFoldDB" id="A0A7N0UYL8"/>
<dbReference type="GO" id="GO:0009073">
    <property type="term" value="P:aromatic amino acid family biosynthetic process"/>
    <property type="evidence" value="ECO:0007669"/>
    <property type="project" value="InterPro"/>
</dbReference>
<evidence type="ECO:0000313" key="2">
    <source>
        <dbReference type="Proteomes" id="UP000594263"/>
    </source>
</evidence>
<sequence length="240" mass="27799">MVSTFKDLYKADRTLTTLMVDDKYRGSPGSAMAPRNAVIVCNATKEFDFKPLIWALENIVHSKFCTVTLLGIMPFLNIPLSIKVWTDIWTYPNKDLSALPKMNIKHLKLHAIMKICKRYEVVPHIKTRQGYPRHLIVVEEITKLHPTWVIFDRHHRKDREHYAAKIPFNMVIMRGNGYVDMIRGQSMIGDCSFGTPTESPATLMPSPKFLISKELQMDLRKKAALEKQQADKYEEFVYEI</sequence>
<name>A0A7N0UYL8_KALFE</name>
<evidence type="ECO:0000313" key="1">
    <source>
        <dbReference type="EnsemblPlants" id="Kaladp0091s0025.1.v1.1"/>
    </source>
</evidence>
<dbReference type="GO" id="GO:0003856">
    <property type="term" value="F:3-dehydroquinate synthase activity"/>
    <property type="evidence" value="ECO:0007669"/>
    <property type="project" value="InterPro"/>
</dbReference>
<protein>
    <submittedName>
        <fullName evidence="1">Uncharacterized protein</fullName>
    </submittedName>
</protein>
<dbReference type="Gramene" id="Kaladp0091s0025.1.v1.1">
    <property type="protein sequence ID" value="Kaladp0091s0025.1.v1.1"/>
    <property type="gene ID" value="Kaladp0091s0025.v1.1"/>
</dbReference>
<dbReference type="PANTHER" id="PTHR33563:SF9">
    <property type="entry name" value="USPA DOMAIN-CONTAINING PROTEIN"/>
    <property type="match status" value="1"/>
</dbReference>
<dbReference type="PANTHER" id="PTHR33563">
    <property type="match status" value="1"/>
</dbReference>
<accession>A0A7N0UYL8</accession>